<feature type="signal peptide" evidence="1">
    <location>
        <begin position="1"/>
        <end position="31"/>
    </location>
</feature>
<feature type="domain" description="Outer membrane protein beta-barrel" evidence="2">
    <location>
        <begin position="31"/>
        <end position="210"/>
    </location>
</feature>
<name>A0A1B1S9G0_9BACT</name>
<keyword evidence="4" id="KW-1185">Reference proteome</keyword>
<accession>A0A1B1S9G0</accession>
<gene>
    <name evidence="3" type="ORF">A4V02_06660</name>
</gene>
<dbReference type="InterPro" id="IPR025665">
    <property type="entry name" value="Beta-barrel_OMP_2"/>
</dbReference>
<protein>
    <recommendedName>
        <fullName evidence="2">Outer membrane protein beta-barrel domain-containing protein</fullName>
    </recommendedName>
</protein>
<dbReference type="InterPro" id="IPR011250">
    <property type="entry name" value="OMP/PagP_B-barrel"/>
</dbReference>
<accession>A0A1Z2XJ72</accession>
<dbReference type="SUPFAM" id="SSF56925">
    <property type="entry name" value="OMPA-like"/>
    <property type="match status" value="1"/>
</dbReference>
<dbReference type="OrthoDB" id="977141at2"/>
<dbReference type="KEGG" id="pary:A4V02_06660"/>
<dbReference type="STRING" id="1796646.A4V02_06660"/>
<dbReference type="Proteomes" id="UP000186351">
    <property type="component" value="Chromosome"/>
</dbReference>
<sequence>MAGLISRIHRLRYMTMLATSMIALSSGSASAQAHYNSKFSIGGHAGVTMSKMSFTPSVKESMVMGQMVGLQLRYWEERNFGLIVEINYEQRGWKEDFEEYPFSFERKLNYIQIPLLTNIFFGGRHVNGFFNLGPEFGYMIGTSYSSNFDVHNISNIPDFPPNRETDQLWMEPTKKFDYGISAGAGIEFIIKRRHRIHLEGRYYFGIGNIFPDERKDTFSASRGTSIMVTLGYSYRIK</sequence>
<evidence type="ECO:0000313" key="3">
    <source>
        <dbReference type="EMBL" id="ANU63431.1"/>
    </source>
</evidence>
<evidence type="ECO:0000259" key="2">
    <source>
        <dbReference type="Pfam" id="PF13568"/>
    </source>
</evidence>
<organism evidence="3 4">
    <name type="scientific">Muribaculum intestinale</name>
    <dbReference type="NCBI Taxonomy" id="1796646"/>
    <lineage>
        <taxon>Bacteria</taxon>
        <taxon>Pseudomonadati</taxon>
        <taxon>Bacteroidota</taxon>
        <taxon>Bacteroidia</taxon>
        <taxon>Bacteroidales</taxon>
        <taxon>Muribaculaceae</taxon>
        <taxon>Muribaculum</taxon>
    </lineage>
</organism>
<dbReference type="EMBL" id="CP015402">
    <property type="protein sequence ID" value="ANU63431.1"/>
    <property type="molecule type" value="Genomic_DNA"/>
</dbReference>
<feature type="chain" id="PRO_5008529372" description="Outer membrane protein beta-barrel domain-containing protein" evidence="1">
    <location>
        <begin position="32"/>
        <end position="237"/>
    </location>
</feature>
<evidence type="ECO:0000313" key="4">
    <source>
        <dbReference type="Proteomes" id="UP000186351"/>
    </source>
</evidence>
<reference evidence="4" key="1">
    <citation type="submission" date="2016-04" db="EMBL/GenBank/DDBJ databases">
        <title>Complete Genome Sequences of Twelve Strains of a Stable Defined Moderately Diverse Mouse Microbiota 2 (sDMDMm2).</title>
        <authorList>
            <person name="Uchimura Y."/>
            <person name="Wyss M."/>
            <person name="Brugiroux S."/>
            <person name="Limenitakis J.P."/>
            <person name="Stecher B."/>
            <person name="McCoy K.D."/>
            <person name="Macpherson A.J."/>
        </authorList>
    </citation>
    <scope>NUCLEOTIDE SEQUENCE [LARGE SCALE GENOMIC DNA]</scope>
    <source>
        <strain evidence="4">YL27</strain>
    </source>
</reference>
<proteinExistence type="predicted"/>
<dbReference type="Pfam" id="PF13568">
    <property type="entry name" value="OMP_b-brl_2"/>
    <property type="match status" value="1"/>
</dbReference>
<dbReference type="AlphaFoldDB" id="A0A1B1S9G0"/>
<evidence type="ECO:0000256" key="1">
    <source>
        <dbReference type="SAM" id="SignalP"/>
    </source>
</evidence>
<dbReference type="RefSeq" id="WP_084274021.1">
    <property type="nucleotide sequence ID" value="NZ_CAJTAP010000012.1"/>
</dbReference>
<dbReference type="GeneID" id="65536533"/>
<keyword evidence="1" id="KW-0732">Signal</keyword>